<keyword evidence="2" id="KW-0229">DNA integration</keyword>
<dbReference type="GO" id="GO:0006310">
    <property type="term" value="P:DNA recombination"/>
    <property type="evidence" value="ECO:0007669"/>
    <property type="project" value="UniProtKB-KW"/>
</dbReference>
<proteinExistence type="inferred from homology"/>
<evidence type="ECO:0000256" key="1">
    <source>
        <dbReference type="ARBA" id="ARBA00008857"/>
    </source>
</evidence>
<dbReference type="InterPro" id="IPR011010">
    <property type="entry name" value="DNA_brk_join_enz"/>
</dbReference>
<evidence type="ECO:0000256" key="4">
    <source>
        <dbReference type="SAM" id="MobiDB-lite"/>
    </source>
</evidence>
<keyword evidence="7" id="KW-1185">Reference proteome</keyword>
<evidence type="ECO:0000256" key="3">
    <source>
        <dbReference type="ARBA" id="ARBA00023172"/>
    </source>
</evidence>
<dbReference type="InterPro" id="IPR025166">
    <property type="entry name" value="Integrase_DNA_bind_dom"/>
</dbReference>
<dbReference type="GO" id="GO:0003677">
    <property type="term" value="F:DNA binding"/>
    <property type="evidence" value="ECO:0007669"/>
    <property type="project" value="InterPro"/>
</dbReference>
<evidence type="ECO:0000259" key="5">
    <source>
        <dbReference type="PROSITE" id="PS51898"/>
    </source>
</evidence>
<dbReference type="EMBL" id="SWJE01000003">
    <property type="protein sequence ID" value="TKC90850.1"/>
    <property type="molecule type" value="Genomic_DNA"/>
</dbReference>
<dbReference type="Pfam" id="PF13356">
    <property type="entry name" value="Arm-DNA-bind_3"/>
    <property type="match status" value="1"/>
</dbReference>
<dbReference type="PROSITE" id="PS51898">
    <property type="entry name" value="TYR_RECOMBINASE"/>
    <property type="match status" value="1"/>
</dbReference>
<comment type="similarity">
    <text evidence="1">Belongs to the 'phage' integrase family.</text>
</comment>
<evidence type="ECO:0000313" key="7">
    <source>
        <dbReference type="Proteomes" id="UP000305539"/>
    </source>
</evidence>
<dbReference type="SUPFAM" id="SSF56349">
    <property type="entry name" value="DNA breaking-rejoining enzymes"/>
    <property type="match status" value="1"/>
</dbReference>
<sequence>MAKVNFTAGRVNGHSCPTGKAQAFLWDSSASGLGLRATAAGTLSYIFQGKLNGATVRVTIGSPKDWGIDKARDEARRLQRLIDAGKDPREEAAEQRAALATRKAEAERQDVTFADAWTAYLTDLEATPSPKTKRPRSAQYIEDHRKLAAPGGAEKKRGKGLTSQGPLHALMPMKLPDMTGDAIASWMEDEVAERPTSIAYAYRMFKAFAGWCEGQTKFKKLLPDDCYSSPKVTALLPSVKTPEGDCLEREQLRAWFKAVRAQPNRVAATYLQGVLITGPRREELAELRWENVDLRWNKIKLRDKVEGSRIIPLTPYFRSLLLELKRLNDTPPSIKVLQRMEDAGTPWQPSPWVFPSVASESGHIEEPRFAHEAAIEEAGLPHVTLQGLRRSFGTLAEWLEVPTGVVAQIQGHKPSALAEKHYRRRPLDLLRKWHTRIEAWMLKQAGIDFKPEQAQQDSQALQ</sequence>
<dbReference type="Proteomes" id="UP000305539">
    <property type="component" value="Unassembled WGS sequence"/>
</dbReference>
<protein>
    <submittedName>
        <fullName evidence="6">DUF4102 domain-containing protein</fullName>
    </submittedName>
</protein>
<dbReference type="PANTHER" id="PTHR30629">
    <property type="entry name" value="PROPHAGE INTEGRASE"/>
    <property type="match status" value="1"/>
</dbReference>
<dbReference type="InterPro" id="IPR002104">
    <property type="entry name" value="Integrase_catalytic"/>
</dbReference>
<evidence type="ECO:0000256" key="2">
    <source>
        <dbReference type="ARBA" id="ARBA00022908"/>
    </source>
</evidence>
<dbReference type="InterPro" id="IPR050808">
    <property type="entry name" value="Phage_Integrase"/>
</dbReference>
<dbReference type="OrthoDB" id="8556969at2"/>
<organism evidence="6 7">
    <name type="scientific">Trinickia terrae</name>
    <dbReference type="NCBI Taxonomy" id="2571161"/>
    <lineage>
        <taxon>Bacteria</taxon>
        <taxon>Pseudomonadati</taxon>
        <taxon>Pseudomonadota</taxon>
        <taxon>Betaproteobacteria</taxon>
        <taxon>Burkholderiales</taxon>
        <taxon>Burkholderiaceae</taxon>
        <taxon>Trinickia</taxon>
    </lineage>
</organism>
<dbReference type="AlphaFoldDB" id="A0A4V5PJC9"/>
<reference evidence="6 7" key="1">
    <citation type="submission" date="2019-04" db="EMBL/GenBank/DDBJ databases">
        <title>Trinickia sp. 7GSK02, isolated from subtropical forest soil.</title>
        <authorList>
            <person name="Gao Z.-H."/>
            <person name="Qiu L.-H."/>
        </authorList>
    </citation>
    <scope>NUCLEOTIDE SEQUENCE [LARGE SCALE GENOMIC DNA]</scope>
    <source>
        <strain evidence="6 7">7GSK02</strain>
    </source>
</reference>
<dbReference type="Gene3D" id="1.10.443.10">
    <property type="entry name" value="Intergrase catalytic core"/>
    <property type="match status" value="1"/>
</dbReference>
<gene>
    <name evidence="6" type="ORF">FAZ69_05585</name>
</gene>
<comment type="caution">
    <text evidence="6">The sequence shown here is derived from an EMBL/GenBank/DDBJ whole genome shotgun (WGS) entry which is preliminary data.</text>
</comment>
<name>A0A4V5PJC9_9BURK</name>
<accession>A0A4V5PJC9</accession>
<dbReference type="PANTHER" id="PTHR30629:SF6">
    <property type="entry name" value="PROPHAGE INTEGRASE INTA-RELATED"/>
    <property type="match status" value="1"/>
</dbReference>
<feature type="region of interest" description="Disordered" evidence="4">
    <location>
        <begin position="147"/>
        <end position="168"/>
    </location>
</feature>
<feature type="domain" description="Tyr recombinase" evidence="5">
    <location>
        <begin position="242"/>
        <end position="435"/>
    </location>
</feature>
<dbReference type="GO" id="GO:0015074">
    <property type="term" value="P:DNA integration"/>
    <property type="evidence" value="ECO:0007669"/>
    <property type="project" value="UniProtKB-KW"/>
</dbReference>
<dbReference type="Gene3D" id="3.30.160.390">
    <property type="entry name" value="Integrase, DNA-binding domain"/>
    <property type="match status" value="1"/>
</dbReference>
<dbReference type="InterPro" id="IPR013762">
    <property type="entry name" value="Integrase-like_cat_sf"/>
</dbReference>
<dbReference type="RefSeq" id="WP_136892966.1">
    <property type="nucleotide sequence ID" value="NZ_SWJE01000003.1"/>
</dbReference>
<keyword evidence="3" id="KW-0233">DNA recombination</keyword>
<dbReference type="InterPro" id="IPR038488">
    <property type="entry name" value="Integrase_DNA-bd_sf"/>
</dbReference>
<dbReference type="Pfam" id="PF00589">
    <property type="entry name" value="Phage_integrase"/>
    <property type="match status" value="1"/>
</dbReference>
<evidence type="ECO:0000313" key="6">
    <source>
        <dbReference type="EMBL" id="TKC90850.1"/>
    </source>
</evidence>